<keyword evidence="3" id="KW-0732">Signal</keyword>
<organism evidence="5 6">
    <name type="scientific">Carpinus fangiana</name>
    <dbReference type="NCBI Taxonomy" id="176857"/>
    <lineage>
        <taxon>Eukaryota</taxon>
        <taxon>Viridiplantae</taxon>
        <taxon>Streptophyta</taxon>
        <taxon>Embryophyta</taxon>
        <taxon>Tracheophyta</taxon>
        <taxon>Spermatophyta</taxon>
        <taxon>Magnoliopsida</taxon>
        <taxon>eudicotyledons</taxon>
        <taxon>Gunneridae</taxon>
        <taxon>Pentapetalae</taxon>
        <taxon>rosids</taxon>
        <taxon>fabids</taxon>
        <taxon>Fagales</taxon>
        <taxon>Betulaceae</taxon>
        <taxon>Carpinus</taxon>
    </lineage>
</organism>
<evidence type="ECO:0000313" key="6">
    <source>
        <dbReference type="Proteomes" id="UP000327013"/>
    </source>
</evidence>
<protein>
    <recommendedName>
        <fullName evidence="4">Bifunctional inhibitor/plant lipid transfer protein/seed storage helical domain-containing protein</fullName>
    </recommendedName>
</protein>
<dbReference type="Proteomes" id="UP000327013">
    <property type="component" value="Chromosome 3"/>
</dbReference>
<feature type="chain" id="PRO_5024352899" description="Bifunctional inhibitor/plant lipid transfer protein/seed storage helical domain-containing protein" evidence="3">
    <location>
        <begin position="30"/>
        <end position="97"/>
    </location>
</feature>
<accession>A0A5N6QYL9</accession>
<sequence>MKKASCAALFAVVVVVAVLLCEAPLPAEAVTCNPTELSSCLPAITSSAKPSSVCCGKLKEQKPCLCGYVKNPSLKQYLNSPNAKKVLSTCGVPYPNC</sequence>
<dbReference type="EMBL" id="CM017323">
    <property type="protein sequence ID" value="KAE8022060.1"/>
    <property type="molecule type" value="Genomic_DNA"/>
</dbReference>
<evidence type="ECO:0000256" key="2">
    <source>
        <dbReference type="ARBA" id="ARBA00023121"/>
    </source>
</evidence>
<keyword evidence="2" id="KW-0446">Lipid-binding</keyword>
<feature type="signal peptide" evidence="3">
    <location>
        <begin position="1"/>
        <end position="29"/>
    </location>
</feature>
<gene>
    <name evidence="5" type="ORF">FH972_007894</name>
</gene>
<name>A0A5N6QYL9_9ROSI</name>
<reference evidence="5 6" key="1">
    <citation type="submission" date="2019-06" db="EMBL/GenBank/DDBJ databases">
        <title>A chromosomal-level reference genome of Carpinus fangiana (Coryloideae, Betulaceae).</title>
        <authorList>
            <person name="Yang X."/>
            <person name="Wang Z."/>
            <person name="Zhang L."/>
            <person name="Hao G."/>
            <person name="Liu J."/>
            <person name="Yang Y."/>
        </authorList>
    </citation>
    <scope>NUCLEOTIDE SEQUENCE [LARGE SCALE GENOMIC DNA]</scope>
    <source>
        <strain evidence="5">Cfa_2016G</strain>
        <tissue evidence="5">Leaf</tissue>
    </source>
</reference>
<dbReference type="AlphaFoldDB" id="A0A5N6QYL9"/>
<dbReference type="PANTHER" id="PTHR33214:SF69">
    <property type="entry name" value="BIFUNCTIONAL INHIBITOR_LIPID-TRANSFER PROTEIN_SEED STORAGE 2S ALBUMIN SUPERFAMILY PROTEIN"/>
    <property type="match status" value="1"/>
</dbReference>
<dbReference type="CDD" id="cd01959">
    <property type="entry name" value="nsLTP2"/>
    <property type="match status" value="1"/>
</dbReference>
<evidence type="ECO:0000256" key="1">
    <source>
        <dbReference type="ARBA" id="ARBA00022448"/>
    </source>
</evidence>
<dbReference type="OrthoDB" id="665742at2759"/>
<keyword evidence="1" id="KW-0813">Transport</keyword>
<dbReference type="InterPro" id="IPR033872">
    <property type="entry name" value="nsLTP2"/>
</dbReference>
<dbReference type="SUPFAM" id="SSF47699">
    <property type="entry name" value="Bifunctional inhibitor/lipid-transfer protein/seed storage 2S albumin"/>
    <property type="match status" value="1"/>
</dbReference>
<evidence type="ECO:0000259" key="4">
    <source>
        <dbReference type="SMART" id="SM00499"/>
    </source>
</evidence>
<feature type="domain" description="Bifunctional inhibitor/plant lipid transfer protein/seed storage helical" evidence="4">
    <location>
        <begin position="32"/>
        <end position="97"/>
    </location>
</feature>
<dbReference type="PANTHER" id="PTHR33214">
    <property type="entry name" value="BIFUNCTIONAL INHIBITOR/LIPID-TRANSFER PROTEIN/SEED STORAGE 2S ALBUMIN SUPERFAMILY PROTEIN"/>
    <property type="match status" value="1"/>
</dbReference>
<proteinExistence type="predicted"/>
<dbReference type="GO" id="GO:0008289">
    <property type="term" value="F:lipid binding"/>
    <property type="evidence" value="ECO:0007669"/>
    <property type="project" value="UniProtKB-KW"/>
</dbReference>
<dbReference type="InterPro" id="IPR016140">
    <property type="entry name" value="Bifunc_inhib/LTP/seed_store"/>
</dbReference>
<dbReference type="Pfam" id="PF00234">
    <property type="entry name" value="Tryp_alpha_amyl"/>
    <property type="match status" value="1"/>
</dbReference>
<keyword evidence="6" id="KW-1185">Reference proteome</keyword>
<dbReference type="SMART" id="SM00499">
    <property type="entry name" value="AAI"/>
    <property type="match status" value="1"/>
</dbReference>
<evidence type="ECO:0000256" key="3">
    <source>
        <dbReference type="SAM" id="SignalP"/>
    </source>
</evidence>
<dbReference type="InterPro" id="IPR036312">
    <property type="entry name" value="Bifun_inhib/LTP/seed_sf"/>
</dbReference>
<evidence type="ECO:0000313" key="5">
    <source>
        <dbReference type="EMBL" id="KAE8022060.1"/>
    </source>
</evidence>
<dbReference type="GO" id="GO:0006869">
    <property type="term" value="P:lipid transport"/>
    <property type="evidence" value="ECO:0007669"/>
    <property type="project" value="InterPro"/>
</dbReference>
<dbReference type="Gene3D" id="1.10.110.10">
    <property type="entry name" value="Plant lipid-transfer and hydrophobic proteins"/>
    <property type="match status" value="1"/>
</dbReference>